<comment type="caution">
    <text evidence="2">The sequence shown here is derived from an EMBL/GenBank/DDBJ whole genome shotgun (WGS) entry which is preliminary data.</text>
</comment>
<evidence type="ECO:0000259" key="1">
    <source>
        <dbReference type="Pfam" id="PF19044"/>
    </source>
</evidence>
<name>A0A3E4MVJ4_9BACE</name>
<feature type="non-terminal residue" evidence="2">
    <location>
        <position position="1"/>
    </location>
</feature>
<dbReference type="InterPro" id="IPR022509">
    <property type="entry name" value="Conjugation_ATPase_TraG"/>
</dbReference>
<reference evidence="2 3" key="1">
    <citation type="submission" date="2018-08" db="EMBL/GenBank/DDBJ databases">
        <title>A genome reference for cultivated species of the human gut microbiota.</title>
        <authorList>
            <person name="Zou Y."/>
            <person name="Xue W."/>
            <person name="Luo G."/>
        </authorList>
    </citation>
    <scope>NUCLEOTIDE SEQUENCE [LARGE SCALE GENOMIC DNA]</scope>
    <source>
        <strain evidence="2 3">TF10-34</strain>
    </source>
</reference>
<proteinExistence type="predicted"/>
<dbReference type="InterPro" id="IPR027417">
    <property type="entry name" value="P-loop_NTPase"/>
</dbReference>
<evidence type="ECO:0000313" key="3">
    <source>
        <dbReference type="Proteomes" id="UP000261210"/>
    </source>
</evidence>
<dbReference type="PANTHER" id="PTHR38467">
    <property type="match status" value="1"/>
</dbReference>
<organism evidence="2 3">
    <name type="scientific">Bacteroides xylanisolvens</name>
    <dbReference type="NCBI Taxonomy" id="371601"/>
    <lineage>
        <taxon>Bacteria</taxon>
        <taxon>Pseudomonadati</taxon>
        <taxon>Bacteroidota</taxon>
        <taxon>Bacteroidia</taxon>
        <taxon>Bacteroidales</taxon>
        <taxon>Bacteroidaceae</taxon>
        <taxon>Bacteroides</taxon>
    </lineage>
</organism>
<dbReference type="AlphaFoldDB" id="A0A3E4MVJ4"/>
<accession>A0A3E4MVJ4</accession>
<dbReference type="PANTHER" id="PTHR38467:SF1">
    <property type="entry name" value="CONJUGATIVE TRANSFER: ASSEMBLY"/>
    <property type="match status" value="1"/>
</dbReference>
<dbReference type="InterPro" id="IPR053155">
    <property type="entry name" value="F-pilin_assembly_TraC"/>
</dbReference>
<sequence length="171" mass="19249">GERGSNAPDLPGKAIAKEGMANYIRYLFKTVRKFYGEAVVVTQEVDDIISSPVVKETIINNSDCKILLDQRKYQNKFDQIQNLLGLTDKERSQILSINLANAANRLYKEVWIGLGGTQSAVYATEVSAEEYLCYTTEETEKLELIRLTEKLGGNIELAIKQLAESKRQENK</sequence>
<dbReference type="NCBIfam" id="TIGR03783">
    <property type="entry name" value="Bac_Flav_CT_G"/>
    <property type="match status" value="1"/>
</dbReference>
<dbReference type="Proteomes" id="UP000261210">
    <property type="component" value="Unassembled WGS sequence"/>
</dbReference>
<dbReference type="Gene3D" id="3.40.50.300">
    <property type="entry name" value="P-loop containing nucleotide triphosphate hydrolases"/>
    <property type="match status" value="1"/>
</dbReference>
<dbReference type="Pfam" id="PF19044">
    <property type="entry name" value="P-loop_TraG"/>
    <property type="match status" value="1"/>
</dbReference>
<dbReference type="RefSeq" id="WP_117685402.1">
    <property type="nucleotide sequence ID" value="NZ_QSQU01000087.1"/>
</dbReference>
<evidence type="ECO:0000313" key="2">
    <source>
        <dbReference type="EMBL" id="RGK53376.1"/>
    </source>
</evidence>
<gene>
    <name evidence="2" type="primary">traG</name>
    <name evidence="2" type="ORF">DXD03_24220</name>
</gene>
<dbReference type="InterPro" id="IPR043964">
    <property type="entry name" value="P-loop_TraG"/>
</dbReference>
<dbReference type="EMBL" id="QSQU01000087">
    <property type="protein sequence ID" value="RGK53376.1"/>
    <property type="molecule type" value="Genomic_DNA"/>
</dbReference>
<protein>
    <submittedName>
        <fullName evidence="2">TraG family conjugative transposon ATPase</fullName>
    </submittedName>
</protein>
<feature type="domain" description="TraG P-loop" evidence="1">
    <location>
        <begin position="13"/>
        <end position="165"/>
    </location>
</feature>